<dbReference type="InterPro" id="IPR032675">
    <property type="entry name" value="LRR_dom_sf"/>
</dbReference>
<dbReference type="RefSeq" id="XP_018071645.1">
    <property type="nucleotide sequence ID" value="XM_018209282.1"/>
</dbReference>
<dbReference type="SUPFAM" id="SSF81383">
    <property type="entry name" value="F-box domain"/>
    <property type="match status" value="1"/>
</dbReference>
<reference evidence="2 3" key="1">
    <citation type="submission" date="2015-10" db="EMBL/GenBank/DDBJ databases">
        <title>Full genome of DAOMC 229536 Phialocephala scopiformis, a fungal endophyte of spruce producing the potent anti-insectan compound rugulosin.</title>
        <authorList>
            <consortium name="DOE Joint Genome Institute"/>
            <person name="Walker A.K."/>
            <person name="Frasz S.L."/>
            <person name="Seifert K.A."/>
            <person name="Miller J.D."/>
            <person name="Mondo S.J."/>
            <person name="Labutti K."/>
            <person name="Lipzen A."/>
            <person name="Dockter R."/>
            <person name="Kennedy M."/>
            <person name="Grigoriev I.V."/>
            <person name="Spatafora J.W."/>
        </authorList>
    </citation>
    <scope>NUCLEOTIDE SEQUENCE [LARGE SCALE GENOMIC DNA]</scope>
    <source>
        <strain evidence="2 3">CBS 120377</strain>
    </source>
</reference>
<sequence>MKWFNKNKHKKSHSTGQHYAANPSFPARTPPSATSQSQIVARLPDPILERIFTFVCPHSQDETYEDCEKSSIEDTCMLCDLRDLSHCAQASKRWRVLATKVLVRIDSVHYCPQEEILAEKRKRKSFYSRNAEPEDTAAARLRLLARTLRSYQGTLALHVQYMKIPYMTRETCKPDLARAVAVCPNLKYVDLPDGLYTDDPSCHGLKQEVQARCPDLRKMSYIGGAERSLEILASGQVWRNLEVLELTKLNMDSNIMRQALGSLPNLHALKVTDMKAFHDDLFRHSDILPPFPILAELSFENTPNVTADGLTAYLSRPDTANALKTLLLTATGIVPGTLHQILLAAPALRHLSLIESVTSSFPASSNVPTLQSRSLETFHYEITSGTSANSYASTTASYYNYLTRSLMSGGLPNLKELYIQDPDFPESLVDFRPPAAPFMSDPDNFTPPMSPFLGNPNRFSSNNPFAKMQTGPGLSQDLQVYSKGLDEEEWNFSRVQPPARGRRGSASAPRPVSSYGLGEGLGRAWTQQAGVRKSAIVGNGFGGLLAVPADANGRPSSSAGEKKRGSTYDMWR</sequence>
<dbReference type="AlphaFoldDB" id="A0A194XAU4"/>
<organism evidence="2 3">
    <name type="scientific">Mollisia scopiformis</name>
    <name type="common">Conifer needle endophyte fungus</name>
    <name type="synonym">Phialocephala scopiformis</name>
    <dbReference type="NCBI Taxonomy" id="149040"/>
    <lineage>
        <taxon>Eukaryota</taxon>
        <taxon>Fungi</taxon>
        <taxon>Dikarya</taxon>
        <taxon>Ascomycota</taxon>
        <taxon>Pezizomycotina</taxon>
        <taxon>Leotiomycetes</taxon>
        <taxon>Helotiales</taxon>
        <taxon>Mollisiaceae</taxon>
        <taxon>Mollisia</taxon>
    </lineage>
</organism>
<feature type="compositionally biased region" description="Basic residues" evidence="1">
    <location>
        <begin position="1"/>
        <end position="13"/>
    </location>
</feature>
<dbReference type="InParanoid" id="A0A194XAU4"/>
<evidence type="ECO:0000313" key="3">
    <source>
        <dbReference type="Proteomes" id="UP000070700"/>
    </source>
</evidence>
<dbReference type="CDD" id="cd09917">
    <property type="entry name" value="F-box_SF"/>
    <property type="match status" value="1"/>
</dbReference>
<dbReference type="Gene3D" id="1.20.1280.50">
    <property type="match status" value="1"/>
</dbReference>
<dbReference type="STRING" id="149040.A0A194XAU4"/>
<dbReference type="OrthoDB" id="5405297at2759"/>
<dbReference type="KEGG" id="psco:LY89DRAFT_584714"/>
<dbReference type="Proteomes" id="UP000070700">
    <property type="component" value="Unassembled WGS sequence"/>
</dbReference>
<evidence type="ECO:0000256" key="1">
    <source>
        <dbReference type="SAM" id="MobiDB-lite"/>
    </source>
</evidence>
<dbReference type="Gene3D" id="3.80.10.10">
    <property type="entry name" value="Ribonuclease Inhibitor"/>
    <property type="match status" value="1"/>
</dbReference>
<feature type="region of interest" description="Disordered" evidence="1">
    <location>
        <begin position="1"/>
        <end position="35"/>
    </location>
</feature>
<evidence type="ECO:0000313" key="2">
    <source>
        <dbReference type="EMBL" id="KUJ17290.1"/>
    </source>
</evidence>
<gene>
    <name evidence="2" type="ORF">LY89DRAFT_584714</name>
</gene>
<feature type="region of interest" description="Disordered" evidence="1">
    <location>
        <begin position="548"/>
        <end position="572"/>
    </location>
</feature>
<evidence type="ECO:0008006" key="4">
    <source>
        <dbReference type="Google" id="ProtNLM"/>
    </source>
</evidence>
<protein>
    <recommendedName>
        <fullName evidence="4">F-box domain-containing protein</fullName>
    </recommendedName>
</protein>
<dbReference type="SUPFAM" id="SSF52047">
    <property type="entry name" value="RNI-like"/>
    <property type="match status" value="1"/>
</dbReference>
<name>A0A194XAU4_MOLSC</name>
<proteinExistence type="predicted"/>
<feature type="compositionally biased region" description="Basic and acidic residues" evidence="1">
    <location>
        <begin position="560"/>
        <end position="572"/>
    </location>
</feature>
<accession>A0A194XAU4</accession>
<dbReference type="GeneID" id="28819008"/>
<keyword evidence="3" id="KW-1185">Reference proteome</keyword>
<dbReference type="EMBL" id="KQ947414">
    <property type="protein sequence ID" value="KUJ17290.1"/>
    <property type="molecule type" value="Genomic_DNA"/>
</dbReference>
<dbReference type="InterPro" id="IPR036047">
    <property type="entry name" value="F-box-like_dom_sf"/>
</dbReference>